<keyword evidence="1 3" id="KW-0732">Signal</keyword>
<gene>
    <name evidence="6" type="ORF">F7231_21380</name>
</gene>
<comment type="caution">
    <text evidence="6">The sequence shown here is derived from an EMBL/GenBank/DDBJ whole genome shotgun (WGS) entry which is preliminary data.</text>
</comment>
<dbReference type="InterPro" id="IPR008969">
    <property type="entry name" value="CarboxyPept-like_regulatory"/>
</dbReference>
<dbReference type="PANTHER" id="PTHR30069:SF29">
    <property type="entry name" value="HEMOGLOBIN AND HEMOGLOBIN-HAPTOGLOBIN-BINDING PROTEIN 1-RELATED"/>
    <property type="match status" value="1"/>
</dbReference>
<evidence type="ECO:0000256" key="1">
    <source>
        <dbReference type="ARBA" id="ARBA00022729"/>
    </source>
</evidence>
<proteinExistence type="inferred from homology"/>
<protein>
    <submittedName>
        <fullName evidence="6">TonB-dependent receptor plug domain-containing protein</fullName>
    </submittedName>
</protein>
<dbReference type="InterPro" id="IPR002890">
    <property type="entry name" value="MG2"/>
</dbReference>
<dbReference type="Pfam" id="PF07715">
    <property type="entry name" value="Plug"/>
    <property type="match status" value="1"/>
</dbReference>
<evidence type="ECO:0000259" key="4">
    <source>
        <dbReference type="Pfam" id="PF01835"/>
    </source>
</evidence>
<keyword evidence="6" id="KW-0675">Receptor</keyword>
<dbReference type="Pfam" id="PF01835">
    <property type="entry name" value="MG2"/>
    <property type="match status" value="1"/>
</dbReference>
<comment type="similarity">
    <text evidence="2">Belongs to the TonB-dependent receptor family.</text>
</comment>
<sequence>MHSRLALLFISQFVLVGLSWAQGPQPVTGRVFDGETNQPVPFASVYVNASTRGTTADADGKYQLPGVPSGTVELVASAVGYETVRQLLKIGDVKNRRINFLLKPDAIGLKAVTVTAKRSAAYNRMLKQFKRELLGDNATAEKCQIINEGVVSLSMSEGHLQATSPEPLVIENTALGYRLVYQLLYFDSFRGATYYGGVSRFEPLKATNAEQTERWERNRQRAYLGSGRHLLASLQAGTYEQEGFLVFESNYVLSADISVPIARFGKEPPTKAAQPDSLFTPAELPSERIFYSKKPLEVFYTRQRAATPYRDLPYAYSLVYMPRGGATVTTEGWVVHPNGMEMRGALSADRLATLLPADWQPAAKKQNVPTATPDQGVVLPPDAVIDSLAANWRSAQTGTAPTLFLHTDKGLYGTGDQLWFSGYSLDPATSLPADQAVTAAELPLHVELIAPGGRLVAHQWVRVSAGRTSGSIRLSDSLATGQYTLRAYTEADRENVQAAFERAITVVNGLALGADVRPGSSTSPVDVQFLPEGGRWVAGLPTVMGIKAVDRRGRGIAVSGQILSAEGGEVGRFQTNTLGLGRVDLVPQANQTYLAQVRWAGDSALVPLPAVDPTGLTLATDIVTDSTRLAIQVRASGALATQPVYLTVQSRGQLIQQLKVTLQQGKARLAIPAVKLPVGVAQVTLFDAQGHPQAERLVFIPDRFLPLVADVTTNKPIYALRESVTLSLRVADGFGDQVAMIGSAVVTDAQQVPADSVEATIRTHLLLTGELRGRVEHPNEYLISAHPARRRALDNLLLTQGWRRISWHLMDKPTTERPPVMAGMLLKGTVFNKKNRPLPEANLLLTFAGNADNAFARTARTDKQGHFLVDNLFLTDTATVAVRAMTADFKTIADTRVTLDVPGHQFGSVDSVGTLALAPLQPFVTAIQQRQASDLSRYRMQDVRQLKEVVVKTRRLDDDREARRVSLHGTPDATVIFDENARTFNNAYEMLRGRVPGVQVASRRDGQGGYSVTVRGPSTFGANTAPLYLVDGMPLTENDNGTALLMVNVTEVERIEVLKNGGGAIYGSRGGAGVIAFFSKKGPAGTSKEAEQAAPQLMVYGLQTDRQFYTPRYTLPADSTASQPDRRDVLYWKPMLATSLSGFSTIAFPLSDQARTIRLRIQGVTTYGRPVVIDRLINVR</sequence>
<dbReference type="RefSeq" id="WP_166693463.1">
    <property type="nucleotide sequence ID" value="NZ_WAEL01000008.1"/>
</dbReference>
<dbReference type="Pfam" id="PF13715">
    <property type="entry name" value="CarbopepD_reg_2"/>
    <property type="match status" value="1"/>
</dbReference>
<feature type="domain" description="TonB-dependent receptor plug" evidence="5">
    <location>
        <begin position="982"/>
        <end position="1074"/>
    </location>
</feature>
<reference evidence="7" key="2">
    <citation type="submission" date="2023-07" db="EMBL/GenBank/DDBJ databases">
        <authorList>
            <person name="Jung D.-H."/>
        </authorList>
    </citation>
    <scope>NUCLEOTIDE SEQUENCE [LARGE SCALE GENOMIC DNA]</scope>
    <source>
        <strain evidence="7">JA-25</strain>
    </source>
</reference>
<dbReference type="Gene3D" id="2.170.130.10">
    <property type="entry name" value="TonB-dependent receptor, plug domain"/>
    <property type="match status" value="1"/>
</dbReference>
<evidence type="ECO:0000256" key="3">
    <source>
        <dbReference type="SAM" id="SignalP"/>
    </source>
</evidence>
<dbReference type="Proteomes" id="UP000606008">
    <property type="component" value="Unassembled WGS sequence"/>
</dbReference>
<feature type="chain" id="PRO_5046442804" evidence="3">
    <location>
        <begin position="22"/>
        <end position="1180"/>
    </location>
</feature>
<evidence type="ECO:0000259" key="5">
    <source>
        <dbReference type="Pfam" id="PF07715"/>
    </source>
</evidence>
<keyword evidence="2" id="KW-1134">Transmembrane beta strand</keyword>
<dbReference type="SUPFAM" id="SSF49464">
    <property type="entry name" value="Carboxypeptidase regulatory domain-like"/>
    <property type="match status" value="1"/>
</dbReference>
<comment type="subcellular location">
    <subcellularLocation>
        <location evidence="2">Cell outer membrane</location>
        <topology evidence="2">Multi-pass membrane protein</topology>
    </subcellularLocation>
</comment>
<evidence type="ECO:0000313" key="7">
    <source>
        <dbReference type="Proteomes" id="UP000606008"/>
    </source>
</evidence>
<feature type="domain" description="Macroglobulin" evidence="4">
    <location>
        <begin position="403"/>
        <end position="498"/>
    </location>
</feature>
<keyword evidence="2" id="KW-0812">Transmembrane</keyword>
<dbReference type="PANTHER" id="PTHR30069">
    <property type="entry name" value="TONB-DEPENDENT OUTER MEMBRANE RECEPTOR"/>
    <property type="match status" value="1"/>
</dbReference>
<dbReference type="Gene3D" id="2.60.40.1930">
    <property type="match status" value="1"/>
</dbReference>
<dbReference type="Gene3D" id="2.60.40.1120">
    <property type="entry name" value="Carboxypeptidase-like, regulatory domain"/>
    <property type="match status" value="1"/>
</dbReference>
<keyword evidence="2" id="KW-0813">Transport</keyword>
<keyword evidence="7" id="KW-1185">Reference proteome</keyword>
<accession>A0ABX0QPD5</accession>
<organism evidence="6 7">
    <name type="scientific">Fibrivirga algicola</name>
    <dbReference type="NCBI Taxonomy" id="2950420"/>
    <lineage>
        <taxon>Bacteria</taxon>
        <taxon>Pseudomonadati</taxon>
        <taxon>Bacteroidota</taxon>
        <taxon>Cytophagia</taxon>
        <taxon>Cytophagales</taxon>
        <taxon>Spirosomataceae</taxon>
        <taxon>Fibrivirga</taxon>
    </lineage>
</organism>
<dbReference type="InterPro" id="IPR037066">
    <property type="entry name" value="Plug_dom_sf"/>
</dbReference>
<evidence type="ECO:0000313" key="6">
    <source>
        <dbReference type="EMBL" id="NID12737.1"/>
    </source>
</evidence>
<dbReference type="SUPFAM" id="SSF56935">
    <property type="entry name" value="Porins"/>
    <property type="match status" value="1"/>
</dbReference>
<feature type="signal peptide" evidence="3">
    <location>
        <begin position="1"/>
        <end position="21"/>
    </location>
</feature>
<name>A0ABX0QPD5_9BACT</name>
<dbReference type="EMBL" id="WAEL01000008">
    <property type="protein sequence ID" value="NID12737.1"/>
    <property type="molecule type" value="Genomic_DNA"/>
</dbReference>
<dbReference type="InterPro" id="IPR012910">
    <property type="entry name" value="Plug_dom"/>
</dbReference>
<keyword evidence="2" id="KW-0998">Cell outer membrane</keyword>
<keyword evidence="2" id="KW-0472">Membrane</keyword>
<reference evidence="7" key="1">
    <citation type="submission" date="2019-09" db="EMBL/GenBank/DDBJ databases">
        <authorList>
            <person name="Jung D.-H."/>
        </authorList>
    </citation>
    <scope>NUCLEOTIDE SEQUENCE [LARGE SCALE GENOMIC DNA]</scope>
    <source>
        <strain evidence="7">JA-25</strain>
    </source>
</reference>
<evidence type="ECO:0000256" key="2">
    <source>
        <dbReference type="PROSITE-ProRule" id="PRU01360"/>
    </source>
</evidence>
<dbReference type="InterPro" id="IPR039426">
    <property type="entry name" value="TonB-dep_rcpt-like"/>
</dbReference>
<dbReference type="PROSITE" id="PS52016">
    <property type="entry name" value="TONB_DEPENDENT_REC_3"/>
    <property type="match status" value="1"/>
</dbReference>